<evidence type="ECO:0000259" key="2">
    <source>
        <dbReference type="Pfam" id="PF05199"/>
    </source>
</evidence>
<dbReference type="Proteomes" id="UP001363010">
    <property type="component" value="Unassembled WGS sequence"/>
</dbReference>
<gene>
    <name evidence="3" type="ORF">WKW80_20705</name>
</gene>
<dbReference type="SUPFAM" id="SSF51905">
    <property type="entry name" value="FAD/NAD(P)-binding domain"/>
    <property type="match status" value="1"/>
</dbReference>
<dbReference type="Pfam" id="PF05199">
    <property type="entry name" value="GMC_oxred_C"/>
    <property type="match status" value="1"/>
</dbReference>
<dbReference type="InterPro" id="IPR007867">
    <property type="entry name" value="GMC_OxRtase_C"/>
</dbReference>
<dbReference type="PANTHER" id="PTHR11552">
    <property type="entry name" value="GLUCOSE-METHANOL-CHOLINE GMC OXIDOREDUCTASE"/>
    <property type="match status" value="1"/>
</dbReference>
<feature type="domain" description="Glucose-methanol-choline oxidoreductase C-terminal" evidence="2">
    <location>
        <begin position="90"/>
        <end position="224"/>
    </location>
</feature>
<comment type="similarity">
    <text evidence="1">Belongs to the GMC oxidoreductase family.</text>
</comment>
<proteinExistence type="inferred from homology"/>
<evidence type="ECO:0000256" key="1">
    <source>
        <dbReference type="ARBA" id="ARBA00010790"/>
    </source>
</evidence>
<dbReference type="RefSeq" id="WP_340365453.1">
    <property type="nucleotide sequence ID" value="NZ_JBBKZV010000013.1"/>
</dbReference>
<accession>A0ABU8W2Z3</accession>
<organism evidence="3 4">
    <name type="scientific">Variovorax humicola</name>
    <dbReference type="NCBI Taxonomy" id="1769758"/>
    <lineage>
        <taxon>Bacteria</taxon>
        <taxon>Pseudomonadati</taxon>
        <taxon>Pseudomonadota</taxon>
        <taxon>Betaproteobacteria</taxon>
        <taxon>Burkholderiales</taxon>
        <taxon>Comamonadaceae</taxon>
        <taxon>Variovorax</taxon>
    </lineage>
</organism>
<dbReference type="EMBL" id="JBBKZV010000013">
    <property type="protein sequence ID" value="MEJ8824429.1"/>
    <property type="molecule type" value="Genomic_DNA"/>
</dbReference>
<dbReference type="Pfam" id="PF13450">
    <property type="entry name" value="NAD_binding_8"/>
    <property type="match status" value="1"/>
</dbReference>
<protein>
    <submittedName>
        <fullName evidence="3">GMC oxidoreductase</fullName>
    </submittedName>
</protein>
<evidence type="ECO:0000313" key="4">
    <source>
        <dbReference type="Proteomes" id="UP001363010"/>
    </source>
</evidence>
<dbReference type="PANTHER" id="PTHR11552:SF147">
    <property type="entry name" value="CHOLINE DEHYDROGENASE, MITOCHONDRIAL"/>
    <property type="match status" value="1"/>
</dbReference>
<comment type="caution">
    <text evidence="3">The sequence shown here is derived from an EMBL/GenBank/DDBJ whole genome shotgun (WGS) entry which is preliminary data.</text>
</comment>
<reference evidence="3 4" key="1">
    <citation type="submission" date="2024-03" db="EMBL/GenBank/DDBJ databases">
        <title>Novel species of the genus Variovorax.</title>
        <authorList>
            <person name="Liu Q."/>
            <person name="Xin Y.-H."/>
        </authorList>
    </citation>
    <scope>NUCLEOTIDE SEQUENCE [LARGE SCALE GENOMIC DNA]</scope>
    <source>
        <strain evidence="3 4">KACC 18501</strain>
    </source>
</reference>
<dbReference type="InterPro" id="IPR036188">
    <property type="entry name" value="FAD/NAD-bd_sf"/>
</dbReference>
<keyword evidence="4" id="KW-1185">Reference proteome</keyword>
<evidence type="ECO:0000313" key="3">
    <source>
        <dbReference type="EMBL" id="MEJ8824429.1"/>
    </source>
</evidence>
<name>A0ABU8W2Z3_9BURK</name>
<sequence>MNEYDYIIVGAGSAGCVLAHRLSEDGKSRVLLLEAGGFVRTRAELARPNMHLYFNPISYTANTAPSGTASKLMNPDPYSAFLISFNTCRPTSRGSIEIRSADPFDKPAIHTRFLSTAEDISDVFEGARLLRRIAAARPLAGVIEEELFPGPAVATDEALLDDFKRRCGSVYHACGTAAMGPDPRHAVVGPELKVHGIDRLRVIDASVFPAVPSGNTNAPTIMVAEKGADAILGRKPAA</sequence>
<dbReference type="InterPro" id="IPR012132">
    <property type="entry name" value="GMC_OxRdtase"/>
</dbReference>
<dbReference type="Gene3D" id="3.30.560.10">
    <property type="entry name" value="Glucose Oxidase, domain 3"/>
    <property type="match status" value="1"/>
</dbReference>
<dbReference type="SUPFAM" id="SSF54373">
    <property type="entry name" value="FAD-linked reductases, C-terminal domain"/>
    <property type="match status" value="1"/>
</dbReference>
<dbReference type="Gene3D" id="3.50.50.60">
    <property type="entry name" value="FAD/NAD(P)-binding domain"/>
    <property type="match status" value="1"/>
</dbReference>